<comment type="caution">
    <text evidence="2">The sequence shown here is derived from an EMBL/GenBank/DDBJ whole genome shotgun (WGS) entry which is preliminary data.</text>
</comment>
<accession>A0ABQ3H1T6</accession>
<keyword evidence="1" id="KW-0732">Signal</keyword>
<dbReference type="Proteomes" id="UP000604737">
    <property type="component" value="Unassembled WGS sequence"/>
</dbReference>
<protein>
    <recommendedName>
        <fullName evidence="4">DUF3613 domain-containing protein</fullName>
    </recommendedName>
</protein>
<evidence type="ECO:0000313" key="3">
    <source>
        <dbReference type="Proteomes" id="UP000604737"/>
    </source>
</evidence>
<feature type="chain" id="PRO_5047518368" description="DUF3613 domain-containing protein" evidence="1">
    <location>
        <begin position="18"/>
        <end position="80"/>
    </location>
</feature>
<gene>
    <name evidence="2" type="ORF">GCM10007350_17460</name>
</gene>
<feature type="signal peptide" evidence="1">
    <location>
        <begin position="1"/>
        <end position="17"/>
    </location>
</feature>
<dbReference type="RefSeq" id="WP_189459920.1">
    <property type="nucleotide sequence ID" value="NZ_BMYO01000004.1"/>
</dbReference>
<dbReference type="Pfam" id="PF12266">
    <property type="entry name" value="DUF3613"/>
    <property type="match status" value="1"/>
</dbReference>
<dbReference type="EMBL" id="BMYO01000004">
    <property type="protein sequence ID" value="GHD62070.1"/>
    <property type="molecule type" value="Genomic_DNA"/>
</dbReference>
<keyword evidence="3" id="KW-1185">Reference proteome</keyword>
<sequence length="80" mass="8750">MKYWPLFVLLASASALADEPEYRIGDATRAWLALQVSGTAASPLPARSEEAVKAYQRYQKSFETPMPGVDVSDVKTSGTR</sequence>
<proteinExistence type="predicted"/>
<evidence type="ECO:0008006" key="4">
    <source>
        <dbReference type="Google" id="ProtNLM"/>
    </source>
</evidence>
<evidence type="ECO:0000256" key="1">
    <source>
        <dbReference type="SAM" id="SignalP"/>
    </source>
</evidence>
<organism evidence="2 3">
    <name type="scientific">Jeongeupia chitinilytica</name>
    <dbReference type="NCBI Taxonomy" id="1041641"/>
    <lineage>
        <taxon>Bacteria</taxon>
        <taxon>Pseudomonadati</taxon>
        <taxon>Pseudomonadota</taxon>
        <taxon>Betaproteobacteria</taxon>
        <taxon>Neisseriales</taxon>
        <taxon>Chitinibacteraceae</taxon>
        <taxon>Jeongeupia</taxon>
    </lineage>
</organism>
<name>A0ABQ3H1T6_9NEIS</name>
<reference evidence="3" key="1">
    <citation type="journal article" date="2019" name="Int. J. Syst. Evol. Microbiol.">
        <title>The Global Catalogue of Microorganisms (GCM) 10K type strain sequencing project: providing services to taxonomists for standard genome sequencing and annotation.</title>
        <authorList>
            <consortium name="The Broad Institute Genomics Platform"/>
            <consortium name="The Broad Institute Genome Sequencing Center for Infectious Disease"/>
            <person name="Wu L."/>
            <person name="Ma J."/>
        </authorList>
    </citation>
    <scope>NUCLEOTIDE SEQUENCE [LARGE SCALE GENOMIC DNA]</scope>
    <source>
        <strain evidence="3">KCTC 23701</strain>
    </source>
</reference>
<evidence type="ECO:0000313" key="2">
    <source>
        <dbReference type="EMBL" id="GHD62070.1"/>
    </source>
</evidence>
<dbReference type="InterPro" id="IPR022053">
    <property type="entry name" value="DUF3613"/>
</dbReference>